<dbReference type="RefSeq" id="WP_011135661.1">
    <property type="nucleotide sequence ID" value="NC_005085.1"/>
</dbReference>
<protein>
    <submittedName>
        <fullName evidence="1">Uncharacterized protein</fullName>
    </submittedName>
</protein>
<evidence type="ECO:0000313" key="1">
    <source>
        <dbReference type="EMBL" id="AAQ59785.1"/>
    </source>
</evidence>
<dbReference type="Proteomes" id="UP000001424">
    <property type="component" value="Chromosome"/>
</dbReference>
<dbReference type="OrthoDB" id="8580673at2"/>
<evidence type="ECO:0000313" key="2">
    <source>
        <dbReference type="Proteomes" id="UP000001424"/>
    </source>
</evidence>
<reference evidence="1 2" key="1">
    <citation type="journal article" date="2003" name="Proc. Natl. Acad. Sci. U.S.A.">
        <title>The complete genome sequence of Chromobacterium violaceum reveals remarkable and exploitable bacterial adaptability.</title>
        <authorList>
            <person name="Vasconcelos A.T.R."/>
            <person name="de Almeida D.F."/>
            <person name="Almeida F.C."/>
            <person name="de Almeida L.G.P."/>
            <person name="de Almeida R."/>
            <person name="Goncalves J.A.A."/>
            <person name="Andrade E.M."/>
            <person name="Antonio R.V."/>
            <person name="Araripe J."/>
            <person name="de Araujo M.F.F."/>
            <person name="Filho S.A."/>
            <person name="Azevedo V."/>
            <person name="Batista A.J."/>
            <person name="Bataus L.A.M."/>
            <person name="Batista J.S."/>
            <person name="Belo A."/>
            <person name="vander Berg C."/>
            <person name="Blamey J."/>
            <person name="Bogo M."/>
            <person name="Bonato S."/>
            <person name="Bordignon J."/>
            <person name="Brito C.A."/>
            <person name="Brocchi M."/>
            <person name="Burity H.A."/>
            <person name="Camargo A.A."/>
            <person name="Cardoso D.D.P."/>
            <person name="Carneiro N.P."/>
            <person name="Carraro D.M."/>
            <person name="Carvalho C.M.B."/>
            <person name="Cascardo J.C.M."/>
            <person name="Cavada B.S."/>
            <person name="Chueire L.M.O."/>
            <person name="Pasa T.B.C."/>
            <person name="Duran N."/>
            <person name="Fagundes N."/>
            <person name="Falcao C.L."/>
            <person name="Fantinatti F."/>
            <person name="Farias I.P."/>
            <person name="Felipe M.S.S."/>
            <person name="Ferrari L.P."/>
            <person name="Ferro J.A."/>
            <person name="Ferro M.I.T."/>
            <person name="Franco G.R."/>
            <person name="Freitas N.S.A."/>
            <person name="Furlan L.R."/>
            <person name="Gazzinelli R.T."/>
            <person name="Gomes E.A."/>
            <person name="Goncalves P.R."/>
            <person name="Grangeiro T.B."/>
            <person name="Grattapaglia D."/>
            <person name="Grisard E.C."/>
            <person name="Guimaraes C.T."/>
            <person name="Hanna E.S."/>
            <person name="Hungria M."/>
            <person name="Jardim S.N."/>
            <person name="Laurino J."/>
            <person name="Leoi L.C.T."/>
            <person name="Fassarella L."/>
            <person name="Lima A."/>
            <person name="Loureiro M.F."/>
            <person name="Lyra M.C.P."/>
            <person name="Macedo M."/>
            <person name="Madeira H.M.F."/>
            <person name="Manfio G.P."/>
            <person name="Maranhao A.Q."/>
            <person name="Martins W.S."/>
            <person name="di Mauro S.M.Z."/>
            <person name="de Medeiros S.R.B."/>
            <person name="Meissner R.D.V."/>
            <person name="Menck C.F.M."/>
            <person name="Moreira M.A.M."/>
            <person name="Nascimento F.F."/>
            <person name="Nicolas M.F."/>
            <person name="Oliveira J.G."/>
            <person name="Oliveira S.C."/>
            <person name="Paixao R.F.C."/>
            <person name="Parente J.A."/>
            <person name="Pedrosa F.O."/>
            <person name="Pena S.J.D."/>
            <person name="Perreira J.O."/>
            <person name="Perreira M."/>
            <person name="Pinto L.S.R.C."/>
            <person name="Pinto L.S."/>
            <person name="Porto J.I.R."/>
            <person name="Potrich D.P."/>
            <person name="Neto C.E.R."/>
            <person name="Reis A.M.M."/>
            <person name="Rigo L.U."/>
            <person name="Rondinelli E."/>
            <person name="dos Santos E.B.P."/>
            <person name="Santos F.R."/>
            <person name="Schneider M.P.C."/>
            <person name="Seuanez H.N."/>
            <person name="Silva A.M.R."/>
            <person name="da Silva A.L.C."/>
            <person name="Silva D.W."/>
            <person name="Silva R."/>
            <person name="Simoes I.C."/>
            <person name="Simon D."/>
            <person name="Soares C.M.A."/>
            <person name="Soares R.B.A."/>
            <person name="Souza E.M."/>
            <person name="Souza K.R.L."/>
            <person name="Souza R.C."/>
            <person name="Steffens M.B.R."/>
            <person name="Steindel M."/>
            <person name="Teixeira S.R."/>
            <person name="Urmenyi T."/>
            <person name="Vettore A."/>
            <person name="Wassem R."/>
            <person name="Zaha A."/>
            <person name="Simpson A.J.G."/>
        </authorList>
    </citation>
    <scope>NUCLEOTIDE SEQUENCE [LARGE SCALE GENOMIC DNA]</scope>
    <source>
        <strain evidence="2">ATCC 12472 / DSM 30191 / JCM 1249 / NBRC 12614 / NCIMB 9131 / NCTC 9757</strain>
    </source>
</reference>
<organism evidence="1 2">
    <name type="scientific">Chromobacterium violaceum (strain ATCC 12472 / DSM 30191 / JCM 1249 / CCUG 213 / NBRC 12614 / NCIMB 9131 / NCTC 9757 / MK)</name>
    <dbReference type="NCBI Taxonomy" id="243365"/>
    <lineage>
        <taxon>Bacteria</taxon>
        <taxon>Pseudomonadati</taxon>
        <taxon>Pseudomonadota</taxon>
        <taxon>Betaproteobacteria</taxon>
        <taxon>Neisseriales</taxon>
        <taxon>Chromobacteriaceae</taxon>
        <taxon>Chromobacterium</taxon>
    </lineage>
</organism>
<dbReference type="KEGG" id="cvi:CV_2113"/>
<keyword evidence="2" id="KW-1185">Reference proteome</keyword>
<dbReference type="EMBL" id="AE016825">
    <property type="protein sequence ID" value="AAQ59785.1"/>
    <property type="molecule type" value="Genomic_DNA"/>
</dbReference>
<sequence>MSLESSIADLIRASTDLTGTVRGKSAEIDGKVVAKINEMETWKADARGEYPVINVFENNLLWNGAAAGVESGKAGMSGVVPAGFYAWIANAEIVIQGTRQLVPGENGFTLPFYCPGPTVLRMKYIPKPNSMDMNNGMPYAPLPFAWGYPMPIAGNYVTHVFYARLVSGAASVTISNGQVIDDKWRKIIARHDGNDGQRAHWSPVMNDFTTTRELEFMLPHTYLGWIPDTSLPVYARAIKVL</sequence>
<dbReference type="HOGENOM" id="CLU_1150268_0_0_4"/>
<gene>
    <name evidence="1" type="ordered locus">CV_2113</name>
</gene>
<dbReference type="STRING" id="243365.CV_2113"/>
<accession>Q7NW77</accession>
<dbReference type="AlphaFoldDB" id="Q7NW77"/>
<proteinExistence type="predicted"/>
<name>Q7NW77_CHRVO</name>